<dbReference type="AlphaFoldDB" id="A0A0D2DJF0"/>
<protein>
    <submittedName>
        <fullName evidence="2">Uncharacterized protein</fullName>
    </submittedName>
</protein>
<feature type="compositionally biased region" description="Polar residues" evidence="1">
    <location>
        <begin position="1"/>
        <end position="34"/>
    </location>
</feature>
<dbReference type="RefSeq" id="XP_016262766.1">
    <property type="nucleotide sequence ID" value="XM_016407162.1"/>
</dbReference>
<accession>A0A0D2DJF0</accession>
<evidence type="ECO:0000313" key="2">
    <source>
        <dbReference type="EMBL" id="KIW42550.1"/>
    </source>
</evidence>
<feature type="region of interest" description="Disordered" evidence="1">
    <location>
        <begin position="1"/>
        <end position="56"/>
    </location>
</feature>
<reference evidence="2 3" key="1">
    <citation type="submission" date="2015-01" db="EMBL/GenBank/DDBJ databases">
        <title>The Genome Sequence of Exophiala oligosperma CBS72588.</title>
        <authorList>
            <consortium name="The Broad Institute Genomics Platform"/>
            <person name="Cuomo C."/>
            <person name="de Hoog S."/>
            <person name="Gorbushina A."/>
            <person name="Stielow B."/>
            <person name="Teixiera M."/>
            <person name="Abouelleil A."/>
            <person name="Chapman S.B."/>
            <person name="Priest M."/>
            <person name="Young S.K."/>
            <person name="Wortman J."/>
            <person name="Nusbaum C."/>
            <person name="Birren B."/>
        </authorList>
    </citation>
    <scope>NUCLEOTIDE SEQUENCE [LARGE SCALE GENOMIC DNA]</scope>
    <source>
        <strain evidence="2 3">CBS 72588</strain>
    </source>
</reference>
<dbReference type="Proteomes" id="UP000053342">
    <property type="component" value="Unassembled WGS sequence"/>
</dbReference>
<proteinExistence type="predicted"/>
<evidence type="ECO:0000256" key="1">
    <source>
        <dbReference type="SAM" id="MobiDB-lite"/>
    </source>
</evidence>
<keyword evidence="3" id="KW-1185">Reference proteome</keyword>
<dbReference type="OrthoDB" id="4153865at2759"/>
<organism evidence="2 3">
    <name type="scientific">Exophiala oligosperma</name>
    <dbReference type="NCBI Taxonomy" id="215243"/>
    <lineage>
        <taxon>Eukaryota</taxon>
        <taxon>Fungi</taxon>
        <taxon>Dikarya</taxon>
        <taxon>Ascomycota</taxon>
        <taxon>Pezizomycotina</taxon>
        <taxon>Eurotiomycetes</taxon>
        <taxon>Chaetothyriomycetidae</taxon>
        <taxon>Chaetothyriales</taxon>
        <taxon>Herpotrichiellaceae</taxon>
        <taxon>Exophiala</taxon>
    </lineage>
</organism>
<dbReference type="VEuPathDB" id="FungiDB:PV06_06090"/>
<dbReference type="GeneID" id="27358164"/>
<name>A0A0D2DJF0_9EURO</name>
<evidence type="ECO:0000313" key="3">
    <source>
        <dbReference type="Proteomes" id="UP000053342"/>
    </source>
</evidence>
<sequence length="56" mass="5877">MDSQTENNQSTRPVEMTTDNVVSEQPTAAPSMNPTQPPTKLGLRGGGEGEDVCCGL</sequence>
<dbReference type="HOGENOM" id="CLU_178661_1_1_1"/>
<gene>
    <name evidence="2" type="ORF">PV06_06090</name>
</gene>
<dbReference type="EMBL" id="KN847336">
    <property type="protein sequence ID" value="KIW42550.1"/>
    <property type="molecule type" value="Genomic_DNA"/>
</dbReference>